<evidence type="ECO:0000313" key="2">
    <source>
        <dbReference type="Proteomes" id="UP001164278"/>
    </source>
</evidence>
<name>A0A9X9E5G3_9CAUD</name>
<protein>
    <submittedName>
        <fullName evidence="1">Uncharacterized protein</fullName>
    </submittedName>
</protein>
<evidence type="ECO:0000313" key="1">
    <source>
        <dbReference type="EMBL" id="UOL49099.1"/>
    </source>
</evidence>
<proteinExistence type="predicted"/>
<dbReference type="EMBL" id="OM897575">
    <property type="protein sequence ID" value="UOL49099.1"/>
    <property type="molecule type" value="Genomic_DNA"/>
</dbReference>
<accession>A0A9X9E5G3</accession>
<organism evidence="1 2">
    <name type="scientific">Leptolyngbya phage Lbo240-yong1</name>
    <dbReference type="NCBI Taxonomy" id="2928836"/>
    <lineage>
        <taxon>Viruses</taxon>
        <taxon>Duplodnaviria</taxon>
        <taxon>Heunggongvirae</taxon>
        <taxon>Uroviricota</taxon>
        <taxon>Caudoviricetes</taxon>
        <taxon>Saffermanviridae</taxon>
        <taxon>Wumpquatrovirus</taxon>
        <taxon>Wumpquatrovirus Lbo240yong1</taxon>
    </lineage>
</organism>
<reference evidence="1" key="1">
    <citation type="submission" date="2022-03" db="EMBL/GenBank/DDBJ databases">
        <authorList>
            <person name="Li D."/>
            <person name="Zhou Q."/>
            <person name="Cai R."/>
            <person name="Wang F."/>
            <person name="Qian M."/>
            <person name="Liu W."/>
            <person name="Pan L."/>
            <person name="Lin W."/>
            <person name="Tong Y."/>
            <person name="Cao L."/>
        </authorList>
    </citation>
    <scope>NUCLEOTIDE SEQUENCE</scope>
</reference>
<dbReference type="Proteomes" id="UP001164278">
    <property type="component" value="Segment"/>
</dbReference>
<sequence length="323" mass="36325">MTAIFNELFQDRVTFIGVEPMSVQAIAEALHNSYLHQFDAVESRVESIGKDIVKQFQLWQMPRLVFNEETQEWVLGGGRHRIRAIVDLVNNYGVNAAGKLVKLDNETDLEIDAIEPVIQVMKFKVRNTKDLVQFLQTDNGSRSMTAAERLEGKVTSNSLTPAENLKLKLAKALQAALDTTYTFTRVNKDKTTDEVEVEITADTIRQISIKLASAVGAKFKYAVAENFQVLAEKFASFLEETSTQYDSNFSRNGFKEACESFTVVEYDGVLLNADGEELEDPTWLDWYRTTIKTPTKKTKASEMAEKLAKLEAMLAKQGITVDL</sequence>
<keyword evidence="2" id="KW-1185">Reference proteome</keyword>